<evidence type="ECO:0000256" key="1">
    <source>
        <dbReference type="SAM" id="Phobius"/>
    </source>
</evidence>
<comment type="caution">
    <text evidence="2">The sequence shown here is derived from an EMBL/GenBank/DDBJ whole genome shotgun (WGS) entry which is preliminary data.</text>
</comment>
<protein>
    <submittedName>
        <fullName evidence="2">Uncharacterized protein</fullName>
    </submittedName>
</protein>
<sequence length="190" mass="21921">MADVTDPISYPEACFIIGPLYNSDLDWFLCELSHQLKPCYDIDMMMELEFFALMSISIFFAFLQGCRCKMESNLFKCIKEWIMRLELPWSLVHPNRCGLYITLPPVIVDLKAIKQSDLCSKTAKLGVLDITLLKEQSRVATELAEFEKDKPEFISSNPAVVEGYYCNNLRISYKDHKHCGFCNWTYGQNA</sequence>
<dbReference type="EMBL" id="JAKOGI010000624">
    <property type="protein sequence ID" value="KAJ8432221.1"/>
    <property type="molecule type" value="Genomic_DNA"/>
</dbReference>
<proteinExistence type="predicted"/>
<keyword evidence="1" id="KW-0812">Transmembrane</keyword>
<dbReference type="Proteomes" id="UP001153076">
    <property type="component" value="Unassembled WGS sequence"/>
</dbReference>
<keyword evidence="1" id="KW-1133">Transmembrane helix</keyword>
<evidence type="ECO:0000313" key="3">
    <source>
        <dbReference type="Proteomes" id="UP001153076"/>
    </source>
</evidence>
<keyword evidence="3" id="KW-1185">Reference proteome</keyword>
<dbReference type="AlphaFoldDB" id="A0A9Q1JVS6"/>
<accession>A0A9Q1JVS6</accession>
<organism evidence="2 3">
    <name type="scientific">Carnegiea gigantea</name>
    <dbReference type="NCBI Taxonomy" id="171969"/>
    <lineage>
        <taxon>Eukaryota</taxon>
        <taxon>Viridiplantae</taxon>
        <taxon>Streptophyta</taxon>
        <taxon>Embryophyta</taxon>
        <taxon>Tracheophyta</taxon>
        <taxon>Spermatophyta</taxon>
        <taxon>Magnoliopsida</taxon>
        <taxon>eudicotyledons</taxon>
        <taxon>Gunneridae</taxon>
        <taxon>Pentapetalae</taxon>
        <taxon>Caryophyllales</taxon>
        <taxon>Cactineae</taxon>
        <taxon>Cactaceae</taxon>
        <taxon>Cactoideae</taxon>
        <taxon>Echinocereeae</taxon>
        <taxon>Carnegiea</taxon>
    </lineage>
</organism>
<keyword evidence="1" id="KW-0472">Membrane</keyword>
<gene>
    <name evidence="2" type="ORF">Cgig2_003367</name>
</gene>
<reference evidence="2" key="1">
    <citation type="submission" date="2022-04" db="EMBL/GenBank/DDBJ databases">
        <title>Carnegiea gigantea Genome sequencing and assembly v2.</title>
        <authorList>
            <person name="Copetti D."/>
            <person name="Sanderson M.J."/>
            <person name="Burquez A."/>
            <person name="Wojciechowski M.F."/>
        </authorList>
    </citation>
    <scope>NUCLEOTIDE SEQUENCE</scope>
    <source>
        <strain evidence="2">SGP5-SGP5p</strain>
        <tissue evidence="2">Aerial part</tissue>
    </source>
</reference>
<feature type="transmembrane region" description="Helical" evidence="1">
    <location>
        <begin position="50"/>
        <end position="66"/>
    </location>
</feature>
<evidence type="ECO:0000313" key="2">
    <source>
        <dbReference type="EMBL" id="KAJ8432221.1"/>
    </source>
</evidence>
<dbReference type="OrthoDB" id="5376140at2759"/>
<name>A0A9Q1JVS6_9CARY</name>